<proteinExistence type="inferred from homology"/>
<dbReference type="PANTHER" id="PTHR30047:SF7">
    <property type="entry name" value="HIGH-AFFINITY CHOLINE TRANSPORT PROTEIN"/>
    <property type="match status" value="1"/>
</dbReference>
<feature type="transmembrane region" description="Helical" evidence="9">
    <location>
        <begin position="549"/>
        <end position="572"/>
    </location>
</feature>
<feature type="transmembrane region" description="Helical" evidence="9">
    <location>
        <begin position="217"/>
        <end position="235"/>
    </location>
</feature>
<evidence type="ECO:0000256" key="3">
    <source>
        <dbReference type="ARBA" id="ARBA00022448"/>
    </source>
</evidence>
<dbReference type="Proteomes" id="UP001500908">
    <property type="component" value="Unassembled WGS sequence"/>
</dbReference>
<feature type="region of interest" description="Disordered" evidence="8">
    <location>
        <begin position="586"/>
        <end position="633"/>
    </location>
</feature>
<evidence type="ECO:0000256" key="8">
    <source>
        <dbReference type="SAM" id="MobiDB-lite"/>
    </source>
</evidence>
<protein>
    <recommendedName>
        <fullName evidence="12">Choline/glycine/proline betaine transport protein</fullName>
    </recommendedName>
</protein>
<evidence type="ECO:0000256" key="5">
    <source>
        <dbReference type="ARBA" id="ARBA00022692"/>
    </source>
</evidence>
<evidence type="ECO:0000313" key="11">
    <source>
        <dbReference type="Proteomes" id="UP001500908"/>
    </source>
</evidence>
<keyword evidence="7 9" id="KW-0472">Membrane</keyword>
<keyword evidence="4" id="KW-1003">Cell membrane</keyword>
<comment type="caution">
    <text evidence="10">The sequence shown here is derived from an EMBL/GenBank/DDBJ whole genome shotgun (WGS) entry which is preliminary data.</text>
</comment>
<dbReference type="PANTHER" id="PTHR30047">
    <property type="entry name" value="HIGH-AFFINITY CHOLINE TRANSPORT PROTEIN-RELATED"/>
    <property type="match status" value="1"/>
</dbReference>
<keyword evidence="11" id="KW-1185">Reference proteome</keyword>
<dbReference type="EMBL" id="BAABDD010000001">
    <property type="protein sequence ID" value="GAA3725348.1"/>
    <property type="molecule type" value="Genomic_DNA"/>
</dbReference>
<feature type="transmembrane region" description="Helical" evidence="9">
    <location>
        <begin position="85"/>
        <end position="104"/>
    </location>
</feature>
<comment type="similarity">
    <text evidence="2">Belongs to the BCCT transporter (TC 2.A.15) family.</text>
</comment>
<reference evidence="11" key="1">
    <citation type="journal article" date="2019" name="Int. J. Syst. Evol. Microbiol.">
        <title>The Global Catalogue of Microorganisms (GCM) 10K type strain sequencing project: providing services to taxonomists for standard genome sequencing and annotation.</title>
        <authorList>
            <consortium name="The Broad Institute Genomics Platform"/>
            <consortium name="The Broad Institute Genome Sequencing Center for Infectious Disease"/>
            <person name="Wu L."/>
            <person name="Ma J."/>
        </authorList>
    </citation>
    <scope>NUCLEOTIDE SEQUENCE [LARGE SCALE GENOMIC DNA]</scope>
    <source>
        <strain evidence="11">JCM 17137</strain>
    </source>
</reference>
<feature type="transmembrane region" description="Helical" evidence="9">
    <location>
        <begin position="473"/>
        <end position="494"/>
    </location>
</feature>
<feature type="transmembrane region" description="Helical" evidence="9">
    <location>
        <begin position="334"/>
        <end position="354"/>
    </location>
</feature>
<name>A0ABP7EWM8_9ACTN</name>
<dbReference type="PROSITE" id="PS01303">
    <property type="entry name" value="BCCT"/>
    <property type="match status" value="1"/>
</dbReference>
<feature type="transmembrane region" description="Helical" evidence="9">
    <location>
        <begin position="423"/>
        <end position="448"/>
    </location>
</feature>
<evidence type="ECO:0000256" key="7">
    <source>
        <dbReference type="ARBA" id="ARBA00023136"/>
    </source>
</evidence>
<keyword evidence="6 9" id="KW-1133">Transmembrane helix</keyword>
<sequence length="633" mass="67075">MEIRNFSRAPNQPRVKGYTGTDGLDGPKATIARPCAGPPRNDQVAGAFTAFHFTGGATCSGERQARVGVDINRLRAYIQEHTNPPVFFIAAGVILVFLVGGVLFTEAVSNGAGAILDFIATYLGWFYILAATGFLVFVLWLLFSRFGNIRLGPDNSRPEFGTVAWFAMLFTAGMGIGLVFYGVSEPVTHTMSPPIGEGGTAEAATQGMNYTLFHWGVHPWAIYIVLGLALGYFHFRKGLPMRPASALYPFLGNRIYGWPGHIVDILAVFGTLFGLATSLGIGTTQINAGLSTLFGFPNTGLTQILIVAAITAVAVASVMLGIDKGIRRLSVINLWLAAALMVFVFIVGPTLFILTGLSNYTGYYLQHIVESSFQIFDVSNQPDAAAWQAGWTLFYWGWWIAWSPFVGMFIARISQGRTIRQFIAGTLFAPVGASIVWFSVFGGSGIFYELRGAGISEQSADQAMYVLLEQLPIPGILSGVASVLTLVVVVLFFATSSDSGSLVVDMLTNGGDPHPIKLQRFFWAVTEGLVTIVLLVVGGSAAVSALQSASITTGLPFAIVLILVCAGLLKALRTEHPSAQMPMAASLVRESADGGKGTSRTPQRGSESTAAAATGASSAGASGSGNTSESGEK</sequence>
<evidence type="ECO:0000256" key="1">
    <source>
        <dbReference type="ARBA" id="ARBA00004651"/>
    </source>
</evidence>
<keyword evidence="5 9" id="KW-0812">Transmembrane</keyword>
<feature type="transmembrane region" description="Helical" evidence="9">
    <location>
        <begin position="256"/>
        <end position="281"/>
    </location>
</feature>
<feature type="compositionally biased region" description="Low complexity" evidence="8">
    <location>
        <begin position="605"/>
        <end position="633"/>
    </location>
</feature>
<keyword evidence="3" id="KW-0813">Transport</keyword>
<evidence type="ECO:0000256" key="4">
    <source>
        <dbReference type="ARBA" id="ARBA00022475"/>
    </source>
</evidence>
<gene>
    <name evidence="10" type="ORF">GCM10022402_02510</name>
</gene>
<evidence type="ECO:0000256" key="6">
    <source>
        <dbReference type="ARBA" id="ARBA00022989"/>
    </source>
</evidence>
<dbReference type="InterPro" id="IPR000060">
    <property type="entry name" value="BCCT_transptr"/>
</dbReference>
<dbReference type="Pfam" id="PF02028">
    <property type="entry name" value="BCCT"/>
    <property type="match status" value="1"/>
</dbReference>
<feature type="region of interest" description="Disordered" evidence="8">
    <location>
        <begin position="1"/>
        <end position="32"/>
    </location>
</feature>
<dbReference type="NCBIfam" id="TIGR00842">
    <property type="entry name" value="bcct"/>
    <property type="match status" value="1"/>
</dbReference>
<evidence type="ECO:0000256" key="2">
    <source>
        <dbReference type="ARBA" id="ARBA00005658"/>
    </source>
</evidence>
<feature type="transmembrane region" description="Helical" evidence="9">
    <location>
        <begin position="521"/>
        <end position="543"/>
    </location>
</feature>
<feature type="transmembrane region" description="Helical" evidence="9">
    <location>
        <begin position="301"/>
        <end position="322"/>
    </location>
</feature>
<organism evidence="10 11">
    <name type="scientific">Salinactinospora qingdaonensis</name>
    <dbReference type="NCBI Taxonomy" id="702744"/>
    <lineage>
        <taxon>Bacteria</taxon>
        <taxon>Bacillati</taxon>
        <taxon>Actinomycetota</taxon>
        <taxon>Actinomycetes</taxon>
        <taxon>Streptosporangiales</taxon>
        <taxon>Nocardiopsidaceae</taxon>
        <taxon>Salinactinospora</taxon>
    </lineage>
</organism>
<feature type="transmembrane region" description="Helical" evidence="9">
    <location>
        <begin position="124"/>
        <end position="143"/>
    </location>
</feature>
<evidence type="ECO:0000313" key="10">
    <source>
        <dbReference type="EMBL" id="GAA3725348.1"/>
    </source>
</evidence>
<dbReference type="InterPro" id="IPR018093">
    <property type="entry name" value="BCCT_CS"/>
</dbReference>
<feature type="transmembrane region" description="Helical" evidence="9">
    <location>
        <begin position="393"/>
        <end position="411"/>
    </location>
</feature>
<accession>A0ABP7EWM8</accession>
<evidence type="ECO:0000256" key="9">
    <source>
        <dbReference type="SAM" id="Phobius"/>
    </source>
</evidence>
<evidence type="ECO:0008006" key="12">
    <source>
        <dbReference type="Google" id="ProtNLM"/>
    </source>
</evidence>
<feature type="transmembrane region" description="Helical" evidence="9">
    <location>
        <begin position="163"/>
        <end position="183"/>
    </location>
</feature>
<comment type="subcellular location">
    <subcellularLocation>
        <location evidence="1">Cell membrane</location>
        <topology evidence="1">Multi-pass membrane protein</topology>
    </subcellularLocation>
</comment>